<name>A0AB40D385_DIOCR</name>
<dbReference type="GO" id="GO:0008270">
    <property type="term" value="F:zinc ion binding"/>
    <property type="evidence" value="ECO:0007669"/>
    <property type="project" value="UniProtKB-KW"/>
</dbReference>
<dbReference type="RefSeq" id="XP_039145546.1">
    <property type="nucleotide sequence ID" value="XM_039289612.1"/>
</dbReference>
<keyword evidence="1" id="KW-0479">Metal-binding</keyword>
<gene>
    <name evidence="5" type="primary">LOC120282763</name>
</gene>
<keyword evidence="1" id="KW-0863">Zinc-finger</keyword>
<keyword evidence="1" id="KW-0862">Zinc</keyword>
<keyword evidence="4" id="KW-1185">Reference proteome</keyword>
<dbReference type="Proteomes" id="UP001515500">
    <property type="component" value="Chromosome 18"/>
</dbReference>
<feature type="compositionally biased region" description="Low complexity" evidence="2">
    <location>
        <begin position="199"/>
        <end position="208"/>
    </location>
</feature>
<feature type="domain" description="CCHC-type" evidence="3">
    <location>
        <begin position="216"/>
        <end position="230"/>
    </location>
</feature>
<evidence type="ECO:0000259" key="3">
    <source>
        <dbReference type="PROSITE" id="PS50158"/>
    </source>
</evidence>
<evidence type="ECO:0000313" key="5">
    <source>
        <dbReference type="RefSeq" id="XP_039145546.1"/>
    </source>
</evidence>
<accession>A0AB40D385</accession>
<sequence>MEANMDAQGVWEAIEPADGVTVDVRKDKMARACIFQAVPEDILLVKKARVQTLKSEFEALRMKENDSIDEFAGKLSALANKFGELGQTLDDATLVKKLFGSAPARFLQVVASIEQLVDVETMPFEEAIGRLKAYEERIRKDDSHGDQLLLTHEEWSARARRNNEETWKLNRGGLDGRSWGRGRSGGQGRGRRGRGLPTSSHQEGSSSGSRDKRHIKCYNCSKTGHYASECWNEKKEEEINLIQDEEPALLLAMSQEKTQMVGKMQGFVMLTEEEVFPELHCAEKEQSYNSIWYLDNGASNHMTGDRAKFQSFDESITGFVKFGDGSHR</sequence>
<dbReference type="InterPro" id="IPR001878">
    <property type="entry name" value="Znf_CCHC"/>
</dbReference>
<dbReference type="PANTHER" id="PTHR35317">
    <property type="entry name" value="OS04G0629600 PROTEIN"/>
    <property type="match status" value="1"/>
</dbReference>
<dbReference type="PANTHER" id="PTHR35317:SF38">
    <property type="entry name" value="RNA-DIRECTED DNA POLYMERASE"/>
    <property type="match status" value="1"/>
</dbReference>
<dbReference type="InterPro" id="IPR036875">
    <property type="entry name" value="Znf_CCHC_sf"/>
</dbReference>
<dbReference type="Pfam" id="PF00098">
    <property type="entry name" value="zf-CCHC"/>
    <property type="match status" value="1"/>
</dbReference>
<dbReference type="Pfam" id="PF22936">
    <property type="entry name" value="Pol_BBD"/>
    <property type="match status" value="1"/>
</dbReference>
<dbReference type="SMART" id="SM00343">
    <property type="entry name" value="ZnF_C2HC"/>
    <property type="match status" value="1"/>
</dbReference>
<organism evidence="4 5">
    <name type="scientific">Dioscorea cayennensis subsp. rotundata</name>
    <name type="common">White Guinea yam</name>
    <name type="synonym">Dioscorea rotundata</name>
    <dbReference type="NCBI Taxonomy" id="55577"/>
    <lineage>
        <taxon>Eukaryota</taxon>
        <taxon>Viridiplantae</taxon>
        <taxon>Streptophyta</taxon>
        <taxon>Embryophyta</taxon>
        <taxon>Tracheophyta</taxon>
        <taxon>Spermatophyta</taxon>
        <taxon>Magnoliopsida</taxon>
        <taxon>Liliopsida</taxon>
        <taxon>Dioscoreales</taxon>
        <taxon>Dioscoreaceae</taxon>
        <taxon>Dioscorea</taxon>
    </lineage>
</organism>
<reference evidence="5" key="1">
    <citation type="submission" date="2025-08" db="UniProtKB">
        <authorList>
            <consortium name="RefSeq"/>
        </authorList>
    </citation>
    <scope>IDENTIFICATION</scope>
</reference>
<dbReference type="PROSITE" id="PS50158">
    <property type="entry name" value="ZF_CCHC"/>
    <property type="match status" value="1"/>
</dbReference>
<evidence type="ECO:0000256" key="2">
    <source>
        <dbReference type="SAM" id="MobiDB-lite"/>
    </source>
</evidence>
<evidence type="ECO:0000313" key="4">
    <source>
        <dbReference type="Proteomes" id="UP001515500"/>
    </source>
</evidence>
<dbReference type="GeneID" id="120282763"/>
<feature type="region of interest" description="Disordered" evidence="2">
    <location>
        <begin position="169"/>
        <end position="213"/>
    </location>
</feature>
<dbReference type="GO" id="GO:0003676">
    <property type="term" value="F:nucleic acid binding"/>
    <property type="evidence" value="ECO:0007669"/>
    <property type="project" value="InterPro"/>
</dbReference>
<proteinExistence type="predicted"/>
<dbReference type="InterPro" id="IPR054722">
    <property type="entry name" value="PolX-like_BBD"/>
</dbReference>
<dbReference type="Pfam" id="PF14223">
    <property type="entry name" value="Retrotran_gag_2"/>
    <property type="match status" value="1"/>
</dbReference>
<evidence type="ECO:0000256" key="1">
    <source>
        <dbReference type="PROSITE-ProRule" id="PRU00047"/>
    </source>
</evidence>
<dbReference type="Gene3D" id="4.10.60.10">
    <property type="entry name" value="Zinc finger, CCHC-type"/>
    <property type="match status" value="1"/>
</dbReference>
<protein>
    <submittedName>
        <fullName evidence="5">Uncharacterized protein LOC120282763</fullName>
    </submittedName>
</protein>
<dbReference type="AlphaFoldDB" id="A0AB40D385"/>
<dbReference type="SUPFAM" id="SSF57756">
    <property type="entry name" value="Retrovirus zinc finger-like domains"/>
    <property type="match status" value="1"/>
</dbReference>